<reference evidence="1" key="1">
    <citation type="journal article" date="2023" name="G3 (Bethesda)">
        <title>Whole genome assembly and annotation of the endangered Caribbean coral Acropora cervicornis.</title>
        <authorList>
            <person name="Selwyn J.D."/>
            <person name="Vollmer S.V."/>
        </authorList>
    </citation>
    <scope>NUCLEOTIDE SEQUENCE</scope>
    <source>
        <strain evidence="1">K2</strain>
    </source>
</reference>
<accession>A0AAD9URS1</accession>
<dbReference type="EMBL" id="JARQWQ010000183">
    <property type="protein sequence ID" value="KAK2547458.1"/>
    <property type="molecule type" value="Genomic_DNA"/>
</dbReference>
<gene>
    <name evidence="1" type="ORF">P5673_032540</name>
</gene>
<comment type="caution">
    <text evidence="1">The sequence shown here is derived from an EMBL/GenBank/DDBJ whole genome shotgun (WGS) entry which is preliminary data.</text>
</comment>
<sequence length="74" mass="8499">MIDVVFSTGNYLSSPGIQQGVQVLNTYSFSFCEEKKIRVDLTSGCWCWSSSTSDFYLKNPNNFALFIREEFFGF</sequence>
<dbReference type="Proteomes" id="UP001249851">
    <property type="component" value="Unassembled WGS sequence"/>
</dbReference>
<proteinExistence type="predicted"/>
<evidence type="ECO:0000313" key="2">
    <source>
        <dbReference type="Proteomes" id="UP001249851"/>
    </source>
</evidence>
<keyword evidence="2" id="KW-1185">Reference proteome</keyword>
<organism evidence="1 2">
    <name type="scientific">Acropora cervicornis</name>
    <name type="common">Staghorn coral</name>
    <dbReference type="NCBI Taxonomy" id="6130"/>
    <lineage>
        <taxon>Eukaryota</taxon>
        <taxon>Metazoa</taxon>
        <taxon>Cnidaria</taxon>
        <taxon>Anthozoa</taxon>
        <taxon>Hexacorallia</taxon>
        <taxon>Scleractinia</taxon>
        <taxon>Astrocoeniina</taxon>
        <taxon>Acroporidae</taxon>
        <taxon>Acropora</taxon>
    </lineage>
</organism>
<dbReference type="AlphaFoldDB" id="A0AAD9URS1"/>
<evidence type="ECO:0000313" key="1">
    <source>
        <dbReference type="EMBL" id="KAK2547458.1"/>
    </source>
</evidence>
<protein>
    <submittedName>
        <fullName evidence="1">Uncharacterized protein</fullName>
    </submittedName>
</protein>
<name>A0AAD9URS1_ACRCE</name>
<reference evidence="1" key="2">
    <citation type="journal article" date="2023" name="Science">
        <title>Genomic signatures of disease resistance in endangered staghorn corals.</title>
        <authorList>
            <person name="Vollmer S.V."/>
            <person name="Selwyn J.D."/>
            <person name="Despard B.A."/>
            <person name="Roesel C.L."/>
        </authorList>
    </citation>
    <scope>NUCLEOTIDE SEQUENCE</scope>
    <source>
        <strain evidence="1">K2</strain>
    </source>
</reference>